<protein>
    <submittedName>
        <fullName evidence="1">413_t:CDS:1</fullName>
    </submittedName>
</protein>
<proteinExistence type="predicted"/>
<sequence length="321" mass="36961">MNSEISSEVTSGNEKENIFNKAPTESKDSDIENDEYERQIIKSRPCHPIWNYFSWSKDYKNVEQKWGIKVSVSTITRVLQTKDERLTTEIKNLNAKRHKPVTFPELELALKEFILVYQNKTILSEALIVEKAKLLAKGFNISENELKFSNGWLQKFKDRNGIHQVLLYGESASADDDAIAASLPILQDKCNQNDDPVRDQLIDVLDSFSFSNAMGVDEFLTILDEDIIYDISNDQIIEELVSMFNPDDSNEIENEDEIDDSIETPIISATAALENLKNIRLFLLQQEESNEQLKLVDNLEKFTRKKRNSLMSQTSIDMYFK</sequence>
<dbReference type="Proteomes" id="UP000789702">
    <property type="component" value="Unassembled WGS sequence"/>
</dbReference>
<keyword evidence="2" id="KW-1185">Reference proteome</keyword>
<evidence type="ECO:0000313" key="2">
    <source>
        <dbReference type="Proteomes" id="UP000789702"/>
    </source>
</evidence>
<reference evidence="1" key="1">
    <citation type="submission" date="2021-06" db="EMBL/GenBank/DDBJ databases">
        <authorList>
            <person name="Kallberg Y."/>
            <person name="Tangrot J."/>
            <person name="Rosling A."/>
        </authorList>
    </citation>
    <scope>NUCLEOTIDE SEQUENCE</scope>
    <source>
        <strain evidence="1">IL203A</strain>
    </source>
</reference>
<organism evidence="1 2">
    <name type="scientific">Dentiscutata heterogama</name>
    <dbReference type="NCBI Taxonomy" id="1316150"/>
    <lineage>
        <taxon>Eukaryota</taxon>
        <taxon>Fungi</taxon>
        <taxon>Fungi incertae sedis</taxon>
        <taxon>Mucoromycota</taxon>
        <taxon>Glomeromycotina</taxon>
        <taxon>Glomeromycetes</taxon>
        <taxon>Diversisporales</taxon>
        <taxon>Gigasporaceae</taxon>
        <taxon>Dentiscutata</taxon>
    </lineage>
</organism>
<accession>A0ACA9K385</accession>
<dbReference type="EMBL" id="CAJVPU010000388">
    <property type="protein sequence ID" value="CAG8448842.1"/>
    <property type="molecule type" value="Genomic_DNA"/>
</dbReference>
<name>A0ACA9K385_9GLOM</name>
<comment type="caution">
    <text evidence="1">The sequence shown here is derived from an EMBL/GenBank/DDBJ whole genome shotgun (WGS) entry which is preliminary data.</text>
</comment>
<gene>
    <name evidence="1" type="ORF">DHETER_LOCUS726</name>
</gene>
<evidence type="ECO:0000313" key="1">
    <source>
        <dbReference type="EMBL" id="CAG8448842.1"/>
    </source>
</evidence>